<gene>
    <name evidence="1" type="ORF">Sradi_4003900</name>
</gene>
<comment type="caution">
    <text evidence="1">The sequence shown here is derived from an EMBL/GenBank/DDBJ whole genome shotgun (WGS) entry which is preliminary data.</text>
</comment>
<reference evidence="1" key="2">
    <citation type="journal article" date="2024" name="Plant">
        <title>Genomic evolution and insights into agronomic trait innovations of Sesamum species.</title>
        <authorList>
            <person name="Miao H."/>
            <person name="Wang L."/>
            <person name="Qu L."/>
            <person name="Liu H."/>
            <person name="Sun Y."/>
            <person name="Le M."/>
            <person name="Wang Q."/>
            <person name="Wei S."/>
            <person name="Zheng Y."/>
            <person name="Lin W."/>
            <person name="Duan Y."/>
            <person name="Cao H."/>
            <person name="Xiong S."/>
            <person name="Wang X."/>
            <person name="Wei L."/>
            <person name="Li C."/>
            <person name="Ma Q."/>
            <person name="Ju M."/>
            <person name="Zhao R."/>
            <person name="Li G."/>
            <person name="Mu C."/>
            <person name="Tian Q."/>
            <person name="Mei H."/>
            <person name="Zhang T."/>
            <person name="Gao T."/>
            <person name="Zhang H."/>
        </authorList>
    </citation>
    <scope>NUCLEOTIDE SEQUENCE</scope>
    <source>
        <strain evidence="1">G02</strain>
    </source>
</reference>
<reference evidence="1" key="1">
    <citation type="submission" date="2020-06" db="EMBL/GenBank/DDBJ databases">
        <authorList>
            <person name="Li T."/>
            <person name="Hu X."/>
            <person name="Zhang T."/>
            <person name="Song X."/>
            <person name="Zhang H."/>
            <person name="Dai N."/>
            <person name="Sheng W."/>
            <person name="Hou X."/>
            <person name="Wei L."/>
        </authorList>
    </citation>
    <scope>NUCLEOTIDE SEQUENCE</scope>
    <source>
        <strain evidence="1">G02</strain>
        <tissue evidence="1">Leaf</tissue>
    </source>
</reference>
<protein>
    <recommendedName>
        <fullName evidence="2">Reverse transcriptase domain-containing protein</fullName>
    </recommendedName>
</protein>
<sequence>MAPFKSLGLDGGKQFGALVPKRGLRQGALLSLYFFSCVQNHLVPYCNMLNKCVRFRVGQLVGGSSISRHLFADDTRIFCWASLESTQAISDALEVYRHASGQEINFSKSLVAFSKNKNEALCLHSGNTLTIRRENKMELYLDLPSRAARSKRDIFATIHDRVWYKIIWWNEKLLSHAGRRF</sequence>
<proteinExistence type="predicted"/>
<name>A0AAW2PK46_SESRA</name>
<dbReference type="AlphaFoldDB" id="A0AAW2PK46"/>
<dbReference type="EMBL" id="JACGWJ010000017">
    <property type="protein sequence ID" value="KAL0355570.1"/>
    <property type="molecule type" value="Genomic_DNA"/>
</dbReference>
<evidence type="ECO:0000313" key="1">
    <source>
        <dbReference type="EMBL" id="KAL0355570.1"/>
    </source>
</evidence>
<accession>A0AAW2PK46</accession>
<organism evidence="1">
    <name type="scientific">Sesamum radiatum</name>
    <name type="common">Black benniseed</name>
    <dbReference type="NCBI Taxonomy" id="300843"/>
    <lineage>
        <taxon>Eukaryota</taxon>
        <taxon>Viridiplantae</taxon>
        <taxon>Streptophyta</taxon>
        <taxon>Embryophyta</taxon>
        <taxon>Tracheophyta</taxon>
        <taxon>Spermatophyta</taxon>
        <taxon>Magnoliopsida</taxon>
        <taxon>eudicotyledons</taxon>
        <taxon>Gunneridae</taxon>
        <taxon>Pentapetalae</taxon>
        <taxon>asterids</taxon>
        <taxon>lamiids</taxon>
        <taxon>Lamiales</taxon>
        <taxon>Pedaliaceae</taxon>
        <taxon>Sesamum</taxon>
    </lineage>
</organism>
<evidence type="ECO:0008006" key="2">
    <source>
        <dbReference type="Google" id="ProtNLM"/>
    </source>
</evidence>